<keyword evidence="6 7" id="KW-0472">Membrane</keyword>
<protein>
    <recommendedName>
        <fullName evidence="7">Protein MgtC</fullName>
    </recommendedName>
</protein>
<feature type="region of interest" description="Disordered" evidence="8">
    <location>
        <begin position="89"/>
        <end position="359"/>
    </location>
</feature>
<evidence type="ECO:0000313" key="10">
    <source>
        <dbReference type="EMBL" id="EAS51562.1"/>
    </source>
</evidence>
<keyword evidence="3" id="KW-1003">Cell membrane</keyword>
<feature type="compositionally biased region" description="Basic residues" evidence="8">
    <location>
        <begin position="183"/>
        <end position="194"/>
    </location>
</feature>
<feature type="transmembrane region" description="Helical" evidence="7">
    <location>
        <begin position="492"/>
        <end position="525"/>
    </location>
</feature>
<dbReference type="InterPro" id="IPR049177">
    <property type="entry name" value="MgtC_SapB_SrpB_YhiD_N"/>
</dbReference>
<evidence type="ECO:0000256" key="6">
    <source>
        <dbReference type="ARBA" id="ARBA00023136"/>
    </source>
</evidence>
<dbReference type="PANTHER" id="PTHR33778">
    <property type="entry name" value="PROTEIN MGTC"/>
    <property type="match status" value="1"/>
</dbReference>
<evidence type="ECO:0000313" key="11">
    <source>
        <dbReference type="Proteomes" id="UP000000321"/>
    </source>
</evidence>
<feature type="compositionally biased region" description="Basic residues" evidence="8">
    <location>
        <begin position="101"/>
        <end position="116"/>
    </location>
</feature>
<comment type="caution">
    <text evidence="10">The sequence shown here is derived from an EMBL/GenBank/DDBJ whole genome shotgun (WGS) entry which is preliminary data.</text>
</comment>
<keyword evidence="7" id="KW-0997">Cell inner membrane</keyword>
<feature type="compositionally biased region" description="Basic residues" evidence="8">
    <location>
        <begin position="216"/>
        <end position="226"/>
    </location>
</feature>
<dbReference type="GO" id="GO:0005886">
    <property type="term" value="C:plasma membrane"/>
    <property type="evidence" value="ECO:0007669"/>
    <property type="project" value="UniProtKB-SubCell"/>
</dbReference>
<feature type="compositionally biased region" description="Basic and acidic residues" evidence="8">
    <location>
        <begin position="127"/>
        <end position="140"/>
    </location>
</feature>
<dbReference type="HOGENOM" id="CLU_514643_0_0_5"/>
<feature type="compositionally biased region" description="Basic residues" evidence="8">
    <location>
        <begin position="329"/>
        <end position="344"/>
    </location>
</feature>
<proteinExistence type="inferred from homology"/>
<feature type="compositionally biased region" description="Basic and acidic residues" evidence="8">
    <location>
        <begin position="291"/>
        <end position="307"/>
    </location>
</feature>
<gene>
    <name evidence="10" type="ORF">SI859A1_02378</name>
</gene>
<reference evidence="10 11" key="1">
    <citation type="journal article" date="2008" name="Appl. Environ. Microbiol.">
        <title>Genomic insights into Mn(II) oxidation by the marine alphaproteobacterium Aurantimonas sp. strain SI85-9A1.</title>
        <authorList>
            <person name="Dick G.J."/>
            <person name="Podell S."/>
            <person name="Johnson H.A."/>
            <person name="Rivera-Espinoza Y."/>
            <person name="Bernier-Latmani R."/>
            <person name="McCarthy J.K."/>
            <person name="Torpey J.W."/>
            <person name="Clement B.G."/>
            <person name="Gaasterland T."/>
            <person name="Tebo B.M."/>
        </authorList>
    </citation>
    <scope>NUCLEOTIDE SEQUENCE [LARGE SCALE GENOMIC DNA]</scope>
    <source>
        <strain evidence="10 11">SI85-9A1</strain>
    </source>
</reference>
<feature type="compositionally biased region" description="Low complexity" evidence="8">
    <location>
        <begin position="345"/>
        <end position="354"/>
    </location>
</feature>
<feature type="domain" description="MgtC/SapB/SrpB/YhiD N-terminal" evidence="9">
    <location>
        <begin position="402"/>
        <end position="529"/>
    </location>
</feature>
<organism evidence="10 11">
    <name type="scientific">Aurantimonas manganoxydans (strain ATCC BAA-1229 / DSM 21871 / SI85-9A1)</name>
    <dbReference type="NCBI Taxonomy" id="287752"/>
    <lineage>
        <taxon>Bacteria</taxon>
        <taxon>Pseudomonadati</taxon>
        <taxon>Pseudomonadota</taxon>
        <taxon>Alphaproteobacteria</taxon>
        <taxon>Hyphomicrobiales</taxon>
        <taxon>Aurantimonadaceae</taxon>
        <taxon>Aurantimonas</taxon>
    </lineage>
</organism>
<feature type="region of interest" description="Disordered" evidence="8">
    <location>
        <begin position="25"/>
        <end position="57"/>
    </location>
</feature>
<evidence type="ECO:0000256" key="8">
    <source>
        <dbReference type="SAM" id="MobiDB-lite"/>
    </source>
</evidence>
<dbReference type="AlphaFoldDB" id="Q1YM19"/>
<dbReference type="Proteomes" id="UP000000321">
    <property type="component" value="Unassembled WGS sequence"/>
</dbReference>
<feature type="compositionally biased region" description="Basic and acidic residues" evidence="8">
    <location>
        <begin position="228"/>
        <end position="241"/>
    </location>
</feature>
<keyword evidence="11" id="KW-1185">Reference proteome</keyword>
<evidence type="ECO:0000256" key="5">
    <source>
        <dbReference type="ARBA" id="ARBA00022989"/>
    </source>
</evidence>
<evidence type="ECO:0000256" key="4">
    <source>
        <dbReference type="ARBA" id="ARBA00022692"/>
    </source>
</evidence>
<feature type="compositionally biased region" description="Basic residues" evidence="8">
    <location>
        <begin position="149"/>
        <end position="167"/>
    </location>
</feature>
<comment type="similarity">
    <text evidence="2 7">Belongs to the MgtC/SapB family.</text>
</comment>
<evidence type="ECO:0000256" key="2">
    <source>
        <dbReference type="ARBA" id="ARBA00009298"/>
    </source>
</evidence>
<evidence type="ECO:0000259" key="9">
    <source>
        <dbReference type="Pfam" id="PF02308"/>
    </source>
</evidence>
<evidence type="ECO:0000256" key="1">
    <source>
        <dbReference type="ARBA" id="ARBA00004651"/>
    </source>
</evidence>
<feature type="transmembrane region" description="Helical" evidence="7">
    <location>
        <begin position="461"/>
        <end position="480"/>
    </location>
</feature>
<dbReference type="PANTHER" id="PTHR33778:SF1">
    <property type="entry name" value="MAGNESIUM TRANSPORTER YHID-RELATED"/>
    <property type="match status" value="1"/>
</dbReference>
<evidence type="ECO:0000256" key="3">
    <source>
        <dbReference type="ARBA" id="ARBA00022475"/>
    </source>
</evidence>
<dbReference type="PRINTS" id="PR01837">
    <property type="entry name" value="MGTCSAPBPROT"/>
</dbReference>
<evidence type="ECO:0000256" key="7">
    <source>
        <dbReference type="RuleBase" id="RU365041"/>
    </source>
</evidence>
<dbReference type="BioCyc" id="AURANTIMONAS:SI859A1_02378-MONOMER"/>
<keyword evidence="4 7" id="KW-0812">Transmembrane</keyword>
<feature type="transmembrane region" description="Helical" evidence="7">
    <location>
        <begin position="429"/>
        <end position="449"/>
    </location>
</feature>
<dbReference type="InterPro" id="IPR003416">
    <property type="entry name" value="MgtC/SapB/SrpB/YhiD_fam"/>
</dbReference>
<name>Q1YM19_AURMS</name>
<comment type="subcellular location">
    <subcellularLocation>
        <location evidence="7">Cell inner membrane</location>
        <topology evidence="7">Multi-pass membrane protein</topology>
    </subcellularLocation>
    <subcellularLocation>
        <location evidence="1">Cell membrane</location>
        <topology evidence="1">Multi-pass membrane protein</topology>
    </subcellularLocation>
</comment>
<feature type="compositionally biased region" description="Basic residues" evidence="8">
    <location>
        <begin position="44"/>
        <end position="54"/>
    </location>
</feature>
<dbReference type="EMBL" id="AAPJ01000001">
    <property type="protein sequence ID" value="EAS51562.1"/>
    <property type="molecule type" value="Genomic_DNA"/>
</dbReference>
<dbReference type="Pfam" id="PF02308">
    <property type="entry name" value="MgtC"/>
    <property type="match status" value="1"/>
</dbReference>
<feature type="compositionally biased region" description="Low complexity" evidence="8">
    <location>
        <begin position="252"/>
        <end position="261"/>
    </location>
</feature>
<accession>Q1YM19</accession>
<keyword evidence="5 7" id="KW-1133">Transmembrane helix</keyword>
<feature type="compositionally biased region" description="Gly residues" evidence="8">
    <location>
        <begin position="271"/>
        <end position="280"/>
    </location>
</feature>
<sequence length="529" mass="57814">MRGPANPAIVRHCDAERRHVRRQLHTGYQDRRRAPCPSCAGNRPRARHRPRPSRPCRTCRTLRRSRRGARREGLSRLCPRSSRPWLDHGGGCAAAPFCPPQRRRKGADRLPRRASGRNRPPSGPAGDRLRPFHGRPDRPQLRRTPWPRTGRRRRLERQFHRRARGARRPSGAQGGEGAEGLRRAQRHPAARHLRGLGQGDLAPPHHAGLAVPRSGGGRRLHRRSALRLRTDPVDDGGRHGADLPGRVGGRAGDAAGRASRPLPRRHRRPGDGQGRGGHGAGRTVAPRRRQGRDPADRRGGAPRDAERGAGLSRAGHGGTVRLARPDRAGRRRRAPPRLNARRPRAAPCRSATPAHSPPHVRIRHRDLVSGARRPGRDSGENAMIDFFSEPALREVLQQTARLFAAAIFGGIVGYERESGEHAAGLRTHMLVAIGACLFTLLMVVLIDRFDSDSTRADPIRIVEAVTSGIAFLAAGVIIQARGRVKGLTTGASLWLAGAVGLACGLGEYLLAVIAVVLTLIILRVVKHLE</sequence>